<dbReference type="PANTHER" id="PTHR34611:SF4">
    <property type="entry name" value="RECOMBINATION-PROMOTING NUCLEASE PSLT051"/>
    <property type="match status" value="1"/>
</dbReference>
<dbReference type="PANTHER" id="PTHR34611">
    <property type="match status" value="1"/>
</dbReference>
<dbReference type="Pfam" id="PF04754">
    <property type="entry name" value="Transposase_31"/>
    <property type="match status" value="1"/>
</dbReference>
<dbReference type="OrthoDB" id="6532193at2"/>
<dbReference type="HOGENOM" id="CLU_059548_1_0_6"/>
<dbReference type="eggNOG" id="COG5464">
    <property type="taxonomic scope" value="Bacteria"/>
</dbReference>
<protein>
    <submittedName>
        <fullName evidence="3">Putative transposase</fullName>
    </submittedName>
</protein>
<evidence type="ECO:0000256" key="1">
    <source>
        <dbReference type="ARBA" id="ARBA00009787"/>
    </source>
</evidence>
<dbReference type="STRING" id="630626.EBL_c29580"/>
<dbReference type="KEGG" id="ebt:EBL_c29580"/>
<dbReference type="RefSeq" id="WP_002443001.1">
    <property type="nucleotide sequence ID" value="NC_017910.1"/>
</dbReference>
<dbReference type="NCBIfam" id="TIGR01784">
    <property type="entry name" value="T_den_put_tspse"/>
    <property type="match status" value="1"/>
</dbReference>
<keyword evidence="4" id="KW-1185">Reference proteome</keyword>
<dbReference type="Proteomes" id="UP000001955">
    <property type="component" value="Chromosome"/>
</dbReference>
<accession>I2BBX4</accession>
<dbReference type="GO" id="GO:0006310">
    <property type="term" value="P:DNA recombination"/>
    <property type="evidence" value="ECO:0007669"/>
    <property type="project" value="TreeGrafter"/>
</dbReference>
<comment type="similarity">
    <text evidence="1">Belongs to the Rpn/YhgA-like nuclease family.</text>
</comment>
<dbReference type="AlphaFoldDB" id="I2BBX4"/>
<dbReference type="PATRIC" id="fig|630626.3.peg.2880"/>
<reference evidence="3 4" key="1">
    <citation type="journal article" date="2012" name="J. Bacteriol.">
        <title>Complete genome sequence of the B12-producing Shimwellia blattae strain DSM 4481, isolated from a cockroach.</title>
        <authorList>
            <person name="Brzuszkiewicz E."/>
            <person name="Waschkowitz T."/>
            <person name="Wiezer A."/>
            <person name="Daniel R."/>
        </authorList>
    </citation>
    <scope>NUCLEOTIDE SEQUENCE [LARGE SCALE GENOMIC DNA]</scope>
    <source>
        <strain evidence="4">ATCC 29907 / DSM 4481 / JCM 1650 / NBRC 105725 / CDC 9005-74</strain>
    </source>
</reference>
<evidence type="ECO:0000313" key="4">
    <source>
        <dbReference type="Proteomes" id="UP000001955"/>
    </source>
</evidence>
<evidence type="ECO:0000259" key="2">
    <source>
        <dbReference type="Pfam" id="PF04754"/>
    </source>
</evidence>
<sequence>MATRQRRAGRKNTTPTPHDLAFRLFLADPATAKDFMQLHLPPELQAVCDFDTMTLESGSFVEEQLRPYFSDVLYSLKTSAGDGYLHVLIEHQSSPDTNMAFRLLRYAVAAMQRHLDAGHKQLPLVIPVLFYAGKRRPYPYSTRWLDNIALPGLAKKLYTEGFPLVDVTIIPDDTIMGHRSMAALTLLQKHIHRRELAELLDRLVVILLAEPLSEQQLVALINYMLQAGETSDARRFVQELAQRVPQHEDKLMTIAQQLKQEGIARGIEQGIAQGIEQGIEKGIEKGRTEAKLAVARKMLRNGFSPDIVMEMTGLSAAELASIHH</sequence>
<accession>K6VIN3</accession>
<dbReference type="InterPro" id="IPR006842">
    <property type="entry name" value="Transposase_31"/>
</dbReference>
<proteinExistence type="inferred from homology"/>
<gene>
    <name evidence="3" type="ordered locus">EBL_c29580</name>
</gene>
<dbReference type="InterPro" id="IPR051699">
    <property type="entry name" value="Rpn/YhgA-like_nuclease"/>
</dbReference>
<evidence type="ECO:0000313" key="3">
    <source>
        <dbReference type="EMBL" id="AFJ48028.1"/>
    </source>
</evidence>
<dbReference type="EMBL" id="CP001560">
    <property type="protein sequence ID" value="AFJ48028.1"/>
    <property type="molecule type" value="Genomic_DNA"/>
</dbReference>
<name>I2BBX4_SHIBC</name>
<feature type="domain" description="Transposase (putative) YhgA-like" evidence="2">
    <location>
        <begin position="16"/>
        <end position="216"/>
    </location>
</feature>
<organism evidence="3 4">
    <name type="scientific">Shimwellia blattae (strain ATCC 29907 / DSM 4481 / JCM 1650 / NBRC 105725 / CDC 9005-74)</name>
    <name type="common">Escherichia blattae</name>
    <dbReference type="NCBI Taxonomy" id="630626"/>
    <lineage>
        <taxon>Bacteria</taxon>
        <taxon>Pseudomonadati</taxon>
        <taxon>Pseudomonadota</taxon>
        <taxon>Gammaproteobacteria</taxon>
        <taxon>Enterobacterales</taxon>
        <taxon>Enterobacteriaceae</taxon>
        <taxon>Shimwellia</taxon>
    </lineage>
</organism>
<dbReference type="InterPro" id="IPR010106">
    <property type="entry name" value="RpnA"/>
</dbReference>
<dbReference type="GO" id="GO:1990238">
    <property type="term" value="F:double-stranded DNA endonuclease activity"/>
    <property type="evidence" value="ECO:0007669"/>
    <property type="project" value="TreeGrafter"/>
</dbReference>